<organism evidence="1 2">
    <name type="scientific">Candidatus Promineifilum breve</name>
    <dbReference type="NCBI Taxonomy" id="1806508"/>
    <lineage>
        <taxon>Bacteria</taxon>
        <taxon>Bacillati</taxon>
        <taxon>Chloroflexota</taxon>
        <taxon>Ardenticatenia</taxon>
        <taxon>Candidatus Promineifilales</taxon>
        <taxon>Candidatus Promineifilaceae</taxon>
        <taxon>Candidatus Promineifilum</taxon>
    </lineage>
</organism>
<sequence>MKPEYDFSKGERGKCYKPDAVLHIPVTQDEISKTEWLQAAAGNPAFDFLKDDDEDIYSVDDGKPFCDEK</sequence>
<dbReference type="RefSeq" id="WP_095043166.1">
    <property type="nucleotide sequence ID" value="NZ_LN890655.1"/>
</dbReference>
<accession>A0A170PGE7</accession>
<dbReference type="AlphaFoldDB" id="A0A170PGE7"/>
<dbReference type="EMBL" id="LN890655">
    <property type="protein sequence ID" value="CUS03717.2"/>
    <property type="molecule type" value="Genomic_DNA"/>
</dbReference>
<evidence type="ECO:0000313" key="1">
    <source>
        <dbReference type="EMBL" id="CUS03717.2"/>
    </source>
</evidence>
<protein>
    <submittedName>
        <fullName evidence="1">Uncharacterized protein</fullName>
    </submittedName>
</protein>
<dbReference type="Proteomes" id="UP000215027">
    <property type="component" value="Chromosome I"/>
</dbReference>
<name>A0A170PGE7_9CHLR</name>
<evidence type="ECO:0000313" key="2">
    <source>
        <dbReference type="Proteomes" id="UP000215027"/>
    </source>
</evidence>
<reference evidence="1" key="1">
    <citation type="submission" date="2016-01" db="EMBL/GenBank/DDBJ databases">
        <authorList>
            <person name="Mcilroy J.S."/>
            <person name="Karst M S."/>
            <person name="Albertsen M."/>
        </authorList>
    </citation>
    <scope>NUCLEOTIDE SEQUENCE</scope>
    <source>
        <strain evidence="1">Cfx-K</strain>
    </source>
</reference>
<keyword evidence="2" id="KW-1185">Reference proteome</keyword>
<proteinExistence type="predicted"/>
<dbReference type="KEGG" id="pbf:CFX0092_A1839"/>
<dbReference type="OrthoDB" id="894012at2"/>
<gene>
    <name evidence="1" type="ORF">CFX0092_A1839</name>
</gene>